<dbReference type="EMBL" id="FQNC01000016">
    <property type="protein sequence ID" value="SGY19332.1"/>
    <property type="molecule type" value="Genomic_DNA"/>
</dbReference>
<protein>
    <submittedName>
        <fullName evidence="2">BQ5605_C014g07620 protein</fullName>
    </submittedName>
</protein>
<proteinExistence type="predicted"/>
<evidence type="ECO:0000256" key="1">
    <source>
        <dbReference type="SAM" id="SignalP"/>
    </source>
</evidence>
<feature type="chain" id="PRO_5016132093" evidence="1">
    <location>
        <begin position="21"/>
        <end position="90"/>
    </location>
</feature>
<dbReference type="Proteomes" id="UP000249464">
    <property type="component" value="Unassembled WGS sequence"/>
</dbReference>
<sequence>MIKSLAFLLLVVFLARHARAAAITPGKARTLALPCNFLNCMEWNKKCRYECAVHIMPDCEMSTCNRWLRICSRICVGTIQQLPLDAGDSS</sequence>
<keyword evidence="1" id="KW-0732">Signal</keyword>
<evidence type="ECO:0000313" key="3">
    <source>
        <dbReference type="Proteomes" id="UP000249464"/>
    </source>
</evidence>
<reference evidence="2 3" key="1">
    <citation type="submission" date="2016-11" db="EMBL/GenBank/DDBJ databases">
        <authorList>
            <person name="Jaros S."/>
            <person name="Januszkiewicz K."/>
            <person name="Wedrychowicz H."/>
        </authorList>
    </citation>
    <scope>NUCLEOTIDE SEQUENCE [LARGE SCALE GENOMIC DNA]</scope>
</reference>
<accession>A0A2X0NXK1</accession>
<feature type="signal peptide" evidence="1">
    <location>
        <begin position="1"/>
        <end position="20"/>
    </location>
</feature>
<gene>
    <name evidence="2" type="primary">BQ5605_C014g07620</name>
    <name evidence="2" type="ORF">BQ5605_C014G07620</name>
</gene>
<keyword evidence="3" id="KW-1185">Reference proteome</keyword>
<dbReference type="AlphaFoldDB" id="A0A2X0NXK1"/>
<name>A0A2X0NXK1_9BASI</name>
<organism evidence="2 3">
    <name type="scientific">Microbotryum silenes-dioicae</name>
    <dbReference type="NCBI Taxonomy" id="796604"/>
    <lineage>
        <taxon>Eukaryota</taxon>
        <taxon>Fungi</taxon>
        <taxon>Dikarya</taxon>
        <taxon>Basidiomycota</taxon>
        <taxon>Pucciniomycotina</taxon>
        <taxon>Microbotryomycetes</taxon>
        <taxon>Microbotryales</taxon>
        <taxon>Microbotryaceae</taxon>
        <taxon>Microbotryum</taxon>
    </lineage>
</organism>
<evidence type="ECO:0000313" key="2">
    <source>
        <dbReference type="EMBL" id="SGY19332.1"/>
    </source>
</evidence>